<organism evidence="2 3">
    <name type="scientific">Vespula pensylvanica</name>
    <name type="common">Western yellow jacket</name>
    <name type="synonym">Wasp</name>
    <dbReference type="NCBI Taxonomy" id="30213"/>
    <lineage>
        <taxon>Eukaryota</taxon>
        <taxon>Metazoa</taxon>
        <taxon>Ecdysozoa</taxon>
        <taxon>Arthropoda</taxon>
        <taxon>Hexapoda</taxon>
        <taxon>Insecta</taxon>
        <taxon>Pterygota</taxon>
        <taxon>Neoptera</taxon>
        <taxon>Endopterygota</taxon>
        <taxon>Hymenoptera</taxon>
        <taxon>Apocrita</taxon>
        <taxon>Aculeata</taxon>
        <taxon>Vespoidea</taxon>
        <taxon>Vespidae</taxon>
        <taxon>Vespinae</taxon>
        <taxon>Vespula</taxon>
    </lineage>
</organism>
<keyword evidence="3" id="KW-1185">Reference proteome</keyword>
<evidence type="ECO:0000256" key="1">
    <source>
        <dbReference type="SAM" id="MobiDB-lite"/>
    </source>
</evidence>
<accession>A0A834UA34</accession>
<sequence>MCIRGLLDLRFDLAQRYLSMFASDLEWASSCKEEEEEEEDEEEEEEEEDEEEEEEGKRQRCPFCPFFLTSFGSEDKEREL</sequence>
<dbReference type="Proteomes" id="UP000600918">
    <property type="component" value="Unassembled WGS sequence"/>
</dbReference>
<evidence type="ECO:0000313" key="3">
    <source>
        <dbReference type="Proteomes" id="UP000600918"/>
    </source>
</evidence>
<protein>
    <submittedName>
        <fullName evidence="2">Uncharacterized protein</fullName>
    </submittedName>
</protein>
<evidence type="ECO:0000313" key="2">
    <source>
        <dbReference type="EMBL" id="KAF7425323.1"/>
    </source>
</evidence>
<feature type="compositionally biased region" description="Acidic residues" evidence="1">
    <location>
        <begin position="33"/>
        <end position="54"/>
    </location>
</feature>
<reference evidence="2" key="1">
    <citation type="journal article" date="2020" name="G3 (Bethesda)">
        <title>High-Quality Assemblies for Three Invasive Social Wasps from the &lt;i&gt;Vespula&lt;/i&gt; Genus.</title>
        <authorList>
            <person name="Harrop T.W.R."/>
            <person name="Guhlin J."/>
            <person name="McLaughlin G.M."/>
            <person name="Permina E."/>
            <person name="Stockwell P."/>
            <person name="Gilligan J."/>
            <person name="Le Lec M.F."/>
            <person name="Gruber M.A.M."/>
            <person name="Quinn O."/>
            <person name="Lovegrove M."/>
            <person name="Duncan E.J."/>
            <person name="Remnant E.J."/>
            <person name="Van Eeckhoven J."/>
            <person name="Graham B."/>
            <person name="Knapp R.A."/>
            <person name="Langford K.W."/>
            <person name="Kronenberg Z."/>
            <person name="Press M.O."/>
            <person name="Eacker S.M."/>
            <person name="Wilson-Rankin E.E."/>
            <person name="Purcell J."/>
            <person name="Lester P.J."/>
            <person name="Dearden P.K."/>
        </authorList>
    </citation>
    <scope>NUCLEOTIDE SEQUENCE</scope>
    <source>
        <strain evidence="2">Volc-1</strain>
    </source>
</reference>
<proteinExistence type="predicted"/>
<comment type="caution">
    <text evidence="2">The sequence shown here is derived from an EMBL/GenBank/DDBJ whole genome shotgun (WGS) entry which is preliminary data.</text>
</comment>
<feature type="region of interest" description="Disordered" evidence="1">
    <location>
        <begin position="27"/>
        <end position="61"/>
    </location>
</feature>
<dbReference type="AlphaFoldDB" id="A0A834UA34"/>
<name>A0A834UA34_VESPE</name>
<dbReference type="EMBL" id="JACSDY010000006">
    <property type="protein sequence ID" value="KAF7425323.1"/>
    <property type="molecule type" value="Genomic_DNA"/>
</dbReference>
<gene>
    <name evidence="2" type="ORF">H0235_007761</name>
</gene>